<feature type="binding site" evidence="9">
    <location>
        <position position="258"/>
    </location>
    <ligand>
        <name>substrate</name>
    </ligand>
</feature>
<evidence type="ECO:0000256" key="6">
    <source>
        <dbReference type="ARBA" id="ARBA00047473"/>
    </source>
</evidence>
<feature type="binding site" evidence="9">
    <location>
        <position position="205"/>
    </location>
    <ligand>
        <name>substrate</name>
    </ligand>
</feature>
<dbReference type="PANTHER" id="PTHR43750:SF3">
    <property type="entry name" value="UDP-GLUCOSE 6-DEHYDROGENASE TUAD"/>
    <property type="match status" value="1"/>
</dbReference>
<dbReference type="SMART" id="SM00984">
    <property type="entry name" value="UDPG_MGDP_dh_C"/>
    <property type="match status" value="1"/>
</dbReference>
<evidence type="ECO:0000256" key="4">
    <source>
        <dbReference type="ARBA" id="ARBA00023002"/>
    </source>
</evidence>
<dbReference type="AlphaFoldDB" id="A0A2M7G1M8"/>
<dbReference type="PANTHER" id="PTHR43750">
    <property type="entry name" value="UDP-GLUCOSE 6-DEHYDROGENASE TUAD"/>
    <property type="match status" value="1"/>
</dbReference>
<evidence type="ECO:0000256" key="5">
    <source>
        <dbReference type="ARBA" id="ARBA00023027"/>
    </source>
</evidence>
<dbReference type="EMBL" id="PFFQ01000053">
    <property type="protein sequence ID" value="PIW15437.1"/>
    <property type="molecule type" value="Genomic_DNA"/>
</dbReference>
<accession>A0A2M7G1M8</accession>
<dbReference type="GO" id="GO:0006065">
    <property type="term" value="P:UDP-glucuronate biosynthetic process"/>
    <property type="evidence" value="ECO:0007669"/>
    <property type="project" value="UniProtKB-UniPathway"/>
</dbReference>
<dbReference type="SUPFAM" id="SSF52413">
    <property type="entry name" value="UDP-glucose/GDP-mannose dehydrogenase C-terminal domain"/>
    <property type="match status" value="1"/>
</dbReference>
<feature type="domain" description="UDP-glucose/GDP-mannose dehydrogenase C-terminal" evidence="11">
    <location>
        <begin position="314"/>
        <end position="416"/>
    </location>
</feature>
<dbReference type="SUPFAM" id="SSF48179">
    <property type="entry name" value="6-phosphogluconate dehydrogenase C-terminal domain-like"/>
    <property type="match status" value="1"/>
</dbReference>
<evidence type="ECO:0000313" key="12">
    <source>
        <dbReference type="EMBL" id="PIW15437.1"/>
    </source>
</evidence>
<dbReference type="InterPro" id="IPR014026">
    <property type="entry name" value="UDP-Glc/GDP-Man_DH_dimer"/>
</dbReference>
<dbReference type="InterPro" id="IPR036220">
    <property type="entry name" value="UDP-Glc/GDP-Man_DH_C_sf"/>
</dbReference>
<proteinExistence type="inferred from homology"/>
<feature type="binding site" evidence="10">
    <location>
        <position position="264"/>
    </location>
    <ligand>
        <name>NAD(+)</name>
        <dbReference type="ChEBI" id="CHEBI:57540"/>
    </ligand>
</feature>
<feature type="active site" description="Nucleophile" evidence="8">
    <location>
        <position position="261"/>
    </location>
</feature>
<dbReference type="GO" id="GO:0003979">
    <property type="term" value="F:UDP-glucose 6-dehydrogenase activity"/>
    <property type="evidence" value="ECO:0007669"/>
    <property type="project" value="UniProtKB-EC"/>
</dbReference>
<dbReference type="Pfam" id="PF00984">
    <property type="entry name" value="UDPG_MGDP_dh"/>
    <property type="match status" value="1"/>
</dbReference>
<feature type="binding site" evidence="10">
    <location>
        <position position="121"/>
    </location>
    <ligand>
        <name>NAD(+)</name>
        <dbReference type="ChEBI" id="CHEBI:57540"/>
    </ligand>
</feature>
<comment type="caution">
    <text evidence="12">The sequence shown here is derived from an EMBL/GenBank/DDBJ whole genome shotgun (WGS) entry which is preliminary data.</text>
</comment>
<dbReference type="Gene3D" id="3.40.50.720">
    <property type="entry name" value="NAD(P)-binding Rossmann-like Domain"/>
    <property type="match status" value="2"/>
</dbReference>
<evidence type="ECO:0000313" key="13">
    <source>
        <dbReference type="Proteomes" id="UP000231019"/>
    </source>
</evidence>
<evidence type="ECO:0000256" key="3">
    <source>
        <dbReference type="ARBA" id="ARBA00012954"/>
    </source>
</evidence>
<organism evidence="12 13">
    <name type="scientific">bacterium (Candidatus Blackallbacteria) CG17_big_fil_post_rev_8_21_14_2_50_48_46</name>
    <dbReference type="NCBI Taxonomy" id="2014261"/>
    <lineage>
        <taxon>Bacteria</taxon>
        <taxon>Candidatus Blackallbacteria</taxon>
    </lineage>
</organism>
<evidence type="ECO:0000256" key="8">
    <source>
        <dbReference type="PIRSR" id="PIRSR500134-1"/>
    </source>
</evidence>
<feature type="binding site" evidence="9">
    <location>
        <begin position="250"/>
        <end position="254"/>
    </location>
    <ligand>
        <name>substrate</name>
    </ligand>
</feature>
<keyword evidence="5 7" id="KW-0520">NAD</keyword>
<dbReference type="EC" id="1.1.1.22" evidence="3 7"/>
<dbReference type="Pfam" id="PF03720">
    <property type="entry name" value="UDPG_MGDP_dh_C"/>
    <property type="match status" value="1"/>
</dbReference>
<evidence type="ECO:0000256" key="1">
    <source>
        <dbReference type="ARBA" id="ARBA00004701"/>
    </source>
</evidence>
<dbReference type="UniPathway" id="UPA00038">
    <property type="reaction ID" value="UER00491"/>
</dbReference>
<evidence type="ECO:0000256" key="7">
    <source>
        <dbReference type="PIRNR" id="PIRNR000124"/>
    </source>
</evidence>
<feature type="binding site" evidence="10">
    <location>
        <position position="86"/>
    </location>
    <ligand>
        <name>NAD(+)</name>
        <dbReference type="ChEBI" id="CHEBI:57540"/>
    </ligand>
</feature>
<feature type="binding site" evidence="10">
    <location>
        <position position="328"/>
    </location>
    <ligand>
        <name>NAD(+)</name>
        <dbReference type="ChEBI" id="CHEBI:57540"/>
    </ligand>
</feature>
<dbReference type="GO" id="GO:0051287">
    <property type="term" value="F:NAD binding"/>
    <property type="evidence" value="ECO:0007669"/>
    <property type="project" value="InterPro"/>
</dbReference>
<feature type="binding site" evidence="10">
    <location>
        <position position="35"/>
    </location>
    <ligand>
        <name>NAD(+)</name>
        <dbReference type="ChEBI" id="CHEBI:57540"/>
    </ligand>
</feature>
<comment type="pathway">
    <text evidence="1">Nucleotide-sugar biosynthesis; UDP-alpha-D-glucuronate biosynthesis; UDP-alpha-D-glucuronate from UDP-alpha-D-glucose: step 1/1.</text>
</comment>
<dbReference type="Gene3D" id="1.20.5.100">
    <property type="entry name" value="Cytochrome c1, transmembrane anchor, C-terminal"/>
    <property type="match status" value="1"/>
</dbReference>
<gene>
    <name evidence="12" type="ORF">COW36_18665</name>
</gene>
<dbReference type="Proteomes" id="UP000231019">
    <property type="component" value="Unassembled WGS sequence"/>
</dbReference>
<dbReference type="InterPro" id="IPR008927">
    <property type="entry name" value="6-PGluconate_DH-like_C_sf"/>
</dbReference>
<evidence type="ECO:0000259" key="11">
    <source>
        <dbReference type="SMART" id="SM00984"/>
    </source>
</evidence>
<evidence type="ECO:0000256" key="10">
    <source>
        <dbReference type="PIRSR" id="PIRSR500134-3"/>
    </source>
</evidence>
<sequence>MKIAIIGSGYVGLVTGTCLAELGHEVLCIDNHLAKIQALQAGQVPIYEPGLEELLQANVAEGRLKFSSEIADGVHFADILFICVGTPSLPDGSVDLSVMERVIKEIAGNMQSYKLIVEKSTVPVRTAESMEALARKHLVQRSLEFDLASNPEFLAEGSALQDFMQPDRVVLGVNSERAASLLVQLYAPLNAPMLITDINSAELIKHASNAFLAMKISFTNALATICERTGADISKVTRGMGLDKRIGSQFLRAGIGFGGSCFPKDLSGFIHIVEEHGYDFSLLKAVQEINLRQRQHFIEKVKNALGNLNGKEIALMGLSFKPHTDDIREAPSLYIIEALLAQGAQIRAYDPVAMPHVKERLGAQIHYAADAYQACEGADAALFITEWPEFRYLNLPQLKTLMKQAIIIDGRNIFDPGKLQAQGFYYDSIGRAPVQAP</sequence>
<reference evidence="12 13" key="1">
    <citation type="submission" date="2017-09" db="EMBL/GenBank/DDBJ databases">
        <title>Depth-based differentiation of microbial function through sediment-hosted aquifers and enrichment of novel symbionts in the deep terrestrial subsurface.</title>
        <authorList>
            <person name="Probst A.J."/>
            <person name="Ladd B."/>
            <person name="Jarett J.K."/>
            <person name="Geller-Mcgrath D.E."/>
            <person name="Sieber C.M."/>
            <person name="Emerson J.B."/>
            <person name="Anantharaman K."/>
            <person name="Thomas B.C."/>
            <person name="Malmstrom R."/>
            <person name="Stieglmeier M."/>
            <person name="Klingl A."/>
            <person name="Woyke T."/>
            <person name="Ryan C.M."/>
            <person name="Banfield J.F."/>
        </authorList>
    </citation>
    <scope>NUCLEOTIDE SEQUENCE [LARGE SCALE GENOMIC DNA]</scope>
    <source>
        <strain evidence="12">CG17_big_fil_post_rev_8_21_14_2_50_48_46</strain>
    </source>
</reference>
<dbReference type="InterPro" id="IPR028357">
    <property type="entry name" value="UDPglc_DH_bac"/>
</dbReference>
<evidence type="ECO:0000256" key="9">
    <source>
        <dbReference type="PIRSR" id="PIRSR500134-2"/>
    </source>
</evidence>
<evidence type="ECO:0000256" key="2">
    <source>
        <dbReference type="ARBA" id="ARBA00006601"/>
    </source>
</evidence>
<feature type="binding site" evidence="10">
    <location>
        <position position="30"/>
    </location>
    <ligand>
        <name>NAD(+)</name>
        <dbReference type="ChEBI" id="CHEBI:57540"/>
    </ligand>
</feature>
<dbReference type="Pfam" id="PF03721">
    <property type="entry name" value="UDPG_MGDP_dh_N"/>
    <property type="match status" value="1"/>
</dbReference>
<keyword evidence="4 7" id="KW-0560">Oxidoreductase</keyword>
<dbReference type="GO" id="GO:0000271">
    <property type="term" value="P:polysaccharide biosynthetic process"/>
    <property type="evidence" value="ECO:0007669"/>
    <property type="project" value="InterPro"/>
</dbReference>
<protein>
    <recommendedName>
        <fullName evidence="3 7">UDP-glucose 6-dehydrogenase</fullName>
        <ecNumber evidence="3 7">1.1.1.22</ecNumber>
    </recommendedName>
</protein>
<name>A0A2M7G1M8_9BACT</name>
<dbReference type="NCBIfam" id="TIGR03026">
    <property type="entry name" value="NDP-sugDHase"/>
    <property type="match status" value="1"/>
</dbReference>
<dbReference type="PIRSF" id="PIRSF500134">
    <property type="entry name" value="UDPglc_DH_bac"/>
    <property type="match status" value="1"/>
</dbReference>
<dbReference type="InterPro" id="IPR036291">
    <property type="entry name" value="NAD(P)-bd_dom_sf"/>
</dbReference>
<comment type="similarity">
    <text evidence="2 7">Belongs to the UDP-glucose/GDP-mannose dehydrogenase family.</text>
</comment>
<dbReference type="InterPro" id="IPR014027">
    <property type="entry name" value="UDP-Glc/GDP-Man_DH_C"/>
</dbReference>
<dbReference type="PIRSF" id="PIRSF000124">
    <property type="entry name" value="UDPglc_GDPman_dh"/>
    <property type="match status" value="1"/>
</dbReference>
<feature type="binding site" evidence="9">
    <location>
        <position position="321"/>
    </location>
    <ligand>
        <name>substrate</name>
    </ligand>
</feature>
<feature type="binding site" evidence="10">
    <location>
        <position position="156"/>
    </location>
    <ligand>
        <name>NAD(+)</name>
        <dbReference type="ChEBI" id="CHEBI:57540"/>
    </ligand>
</feature>
<dbReference type="InterPro" id="IPR001732">
    <property type="entry name" value="UDP-Glc/GDP-Man_DH_N"/>
</dbReference>
<feature type="binding site" evidence="9">
    <location>
        <begin position="153"/>
        <end position="156"/>
    </location>
    <ligand>
        <name>substrate</name>
    </ligand>
</feature>
<dbReference type="InterPro" id="IPR017476">
    <property type="entry name" value="UDP-Glc/GDP-Man"/>
</dbReference>
<dbReference type="SUPFAM" id="SSF51735">
    <property type="entry name" value="NAD(P)-binding Rossmann-fold domains"/>
    <property type="match status" value="1"/>
</dbReference>
<comment type="catalytic activity">
    <reaction evidence="6 7">
        <text>UDP-alpha-D-glucose + 2 NAD(+) + H2O = UDP-alpha-D-glucuronate + 2 NADH + 3 H(+)</text>
        <dbReference type="Rhea" id="RHEA:23596"/>
        <dbReference type="ChEBI" id="CHEBI:15377"/>
        <dbReference type="ChEBI" id="CHEBI:15378"/>
        <dbReference type="ChEBI" id="CHEBI:57540"/>
        <dbReference type="ChEBI" id="CHEBI:57945"/>
        <dbReference type="ChEBI" id="CHEBI:58052"/>
        <dbReference type="ChEBI" id="CHEBI:58885"/>
        <dbReference type="EC" id="1.1.1.22"/>
    </reaction>
</comment>